<name>A0A0N4VYJ7_HAEPC</name>
<dbReference type="SUPFAM" id="SSF56601">
    <property type="entry name" value="beta-lactamase/transpeptidase-like"/>
    <property type="match status" value="1"/>
</dbReference>
<organism evidence="3">
    <name type="scientific">Haemonchus placei</name>
    <name type="common">Barber's pole worm</name>
    <dbReference type="NCBI Taxonomy" id="6290"/>
    <lineage>
        <taxon>Eukaryota</taxon>
        <taxon>Metazoa</taxon>
        <taxon>Ecdysozoa</taxon>
        <taxon>Nematoda</taxon>
        <taxon>Chromadorea</taxon>
        <taxon>Rhabditida</taxon>
        <taxon>Rhabditina</taxon>
        <taxon>Rhabditomorpha</taxon>
        <taxon>Strongyloidea</taxon>
        <taxon>Trichostrongylidae</taxon>
        <taxon>Haemonchus</taxon>
    </lineage>
</organism>
<dbReference type="Gene3D" id="3.40.710.10">
    <property type="entry name" value="DD-peptidase/beta-lactamase superfamily"/>
    <property type="match status" value="1"/>
</dbReference>
<proteinExistence type="predicted"/>
<keyword evidence="2" id="KW-1185">Reference proteome</keyword>
<sequence length="56" mass="6129">MIGHSGHGCQQVVFDPKTKVVIAYVTNGLKAGVYDLCRNYMRLQNAVYDALALNTA</sequence>
<evidence type="ECO:0000313" key="2">
    <source>
        <dbReference type="Proteomes" id="UP000268014"/>
    </source>
</evidence>
<protein>
    <submittedName>
        <fullName evidence="3">Beta-lactamase domain-containing protein</fullName>
    </submittedName>
</protein>
<gene>
    <name evidence="1" type="ORF">HPLM_LOCUS2365</name>
</gene>
<reference evidence="3" key="1">
    <citation type="submission" date="2017-02" db="UniProtKB">
        <authorList>
            <consortium name="WormBaseParasite"/>
        </authorList>
    </citation>
    <scope>IDENTIFICATION</scope>
</reference>
<dbReference type="InterPro" id="IPR012338">
    <property type="entry name" value="Beta-lactam/transpept-like"/>
</dbReference>
<dbReference type="EMBL" id="UZAF01004697">
    <property type="protein sequence ID" value="VDO14353.1"/>
    <property type="molecule type" value="Genomic_DNA"/>
</dbReference>
<dbReference type="STRING" id="6290.A0A0N4VYJ7"/>
<dbReference type="OrthoDB" id="5946976at2759"/>
<reference evidence="1 2" key="2">
    <citation type="submission" date="2018-11" db="EMBL/GenBank/DDBJ databases">
        <authorList>
            <consortium name="Pathogen Informatics"/>
        </authorList>
    </citation>
    <scope>NUCLEOTIDE SEQUENCE [LARGE SCALE GENOMIC DNA]</scope>
    <source>
        <strain evidence="1 2">MHpl1</strain>
    </source>
</reference>
<dbReference type="PANTHER" id="PTHR43319">
    <property type="entry name" value="BETA-LACTAMASE-RELATED"/>
    <property type="match status" value="1"/>
</dbReference>
<evidence type="ECO:0000313" key="1">
    <source>
        <dbReference type="EMBL" id="VDO14353.1"/>
    </source>
</evidence>
<dbReference type="PANTHER" id="PTHR43319:SF2">
    <property type="entry name" value="BETA-LACTAMASE-RELATED DOMAIN-CONTAINING PROTEIN"/>
    <property type="match status" value="1"/>
</dbReference>
<dbReference type="WBParaSite" id="HPLM_0000236801-mRNA-1">
    <property type="protein sequence ID" value="HPLM_0000236801-mRNA-1"/>
    <property type="gene ID" value="HPLM_0000236801"/>
</dbReference>
<dbReference type="Proteomes" id="UP000268014">
    <property type="component" value="Unassembled WGS sequence"/>
</dbReference>
<dbReference type="AlphaFoldDB" id="A0A0N4VYJ7"/>
<dbReference type="InterPro" id="IPR052907">
    <property type="entry name" value="Beta-lactamase/esterase"/>
</dbReference>
<accession>A0A0N4VYJ7</accession>
<evidence type="ECO:0000313" key="3">
    <source>
        <dbReference type="WBParaSite" id="HPLM_0000236801-mRNA-1"/>
    </source>
</evidence>